<evidence type="ECO:0000259" key="3">
    <source>
        <dbReference type="SMART" id="SM00385"/>
    </source>
</evidence>
<feature type="compositionally biased region" description="Low complexity" evidence="2">
    <location>
        <begin position="152"/>
        <end position="167"/>
    </location>
</feature>
<proteinExistence type="inferred from homology"/>
<dbReference type="EMBL" id="CM000640">
    <property type="protein sequence ID" value="EED94022.1"/>
    <property type="molecule type" value="Genomic_DNA"/>
</dbReference>
<dbReference type="GO" id="GO:0005634">
    <property type="term" value="C:nucleus"/>
    <property type="evidence" value="ECO:0000318"/>
    <property type="project" value="GO_Central"/>
</dbReference>
<dbReference type="InterPro" id="IPR013763">
    <property type="entry name" value="Cyclin-like_dom"/>
</dbReference>
<evidence type="ECO:0000256" key="2">
    <source>
        <dbReference type="SAM" id="MobiDB-lite"/>
    </source>
</evidence>
<gene>
    <name evidence="4" type="ORF">THAPSDRAFT_3949</name>
</gene>
<dbReference type="SMART" id="SM00385">
    <property type="entry name" value="CYCLIN"/>
    <property type="match status" value="1"/>
</dbReference>
<feature type="region of interest" description="Disordered" evidence="2">
    <location>
        <begin position="1"/>
        <end position="30"/>
    </location>
</feature>
<dbReference type="InParanoid" id="B8BWF2"/>
<reference evidence="4 5" key="2">
    <citation type="journal article" date="2008" name="Nature">
        <title>The Phaeodactylum genome reveals the evolutionary history of diatom genomes.</title>
        <authorList>
            <person name="Bowler C."/>
            <person name="Allen A.E."/>
            <person name="Badger J.H."/>
            <person name="Grimwood J."/>
            <person name="Jabbari K."/>
            <person name="Kuo A."/>
            <person name="Maheswari U."/>
            <person name="Martens C."/>
            <person name="Maumus F."/>
            <person name="Otillar R.P."/>
            <person name="Rayko E."/>
            <person name="Salamov A."/>
            <person name="Vandepoele K."/>
            <person name="Beszteri B."/>
            <person name="Gruber A."/>
            <person name="Heijde M."/>
            <person name="Katinka M."/>
            <person name="Mock T."/>
            <person name="Valentin K."/>
            <person name="Verret F."/>
            <person name="Berges J.A."/>
            <person name="Brownlee C."/>
            <person name="Cadoret J.P."/>
            <person name="Chiovitti A."/>
            <person name="Choi C.J."/>
            <person name="Coesel S."/>
            <person name="De Martino A."/>
            <person name="Detter J.C."/>
            <person name="Durkin C."/>
            <person name="Falciatore A."/>
            <person name="Fournet J."/>
            <person name="Haruta M."/>
            <person name="Huysman M.J."/>
            <person name="Jenkins B.D."/>
            <person name="Jiroutova K."/>
            <person name="Jorgensen R.E."/>
            <person name="Joubert Y."/>
            <person name="Kaplan A."/>
            <person name="Kroger N."/>
            <person name="Kroth P.G."/>
            <person name="La Roche J."/>
            <person name="Lindquist E."/>
            <person name="Lommer M."/>
            <person name="Martin-Jezequel V."/>
            <person name="Lopez P.J."/>
            <person name="Lucas S."/>
            <person name="Mangogna M."/>
            <person name="McGinnis K."/>
            <person name="Medlin L.K."/>
            <person name="Montsant A."/>
            <person name="Oudot-Le Secq M.P."/>
            <person name="Napoli C."/>
            <person name="Obornik M."/>
            <person name="Parker M.S."/>
            <person name="Petit J.L."/>
            <person name="Porcel B.M."/>
            <person name="Poulsen N."/>
            <person name="Robison M."/>
            <person name="Rychlewski L."/>
            <person name="Rynearson T.A."/>
            <person name="Schmutz J."/>
            <person name="Shapiro H."/>
            <person name="Siaut M."/>
            <person name="Stanley M."/>
            <person name="Sussman M.R."/>
            <person name="Taylor A.R."/>
            <person name="Vardi A."/>
            <person name="von Dassow P."/>
            <person name="Vyverman W."/>
            <person name="Willis A."/>
            <person name="Wyrwicz L.S."/>
            <person name="Rokhsar D.S."/>
            <person name="Weissenbach J."/>
            <person name="Armbrust E.V."/>
            <person name="Green B.R."/>
            <person name="Van de Peer Y."/>
            <person name="Grigoriev I.V."/>
        </authorList>
    </citation>
    <scope>NUCLEOTIDE SEQUENCE [LARGE SCALE GENOMIC DNA]</scope>
    <source>
        <strain evidence="4 5">CCMP1335</strain>
    </source>
</reference>
<dbReference type="STRING" id="35128.B8BWF2"/>
<dbReference type="PANTHER" id="PTHR10026">
    <property type="entry name" value="CYCLIN"/>
    <property type="match status" value="1"/>
</dbReference>
<dbReference type="GO" id="GO:0045944">
    <property type="term" value="P:positive regulation of transcription by RNA polymerase II"/>
    <property type="evidence" value="ECO:0000318"/>
    <property type="project" value="GO_Central"/>
</dbReference>
<feature type="region of interest" description="Disordered" evidence="2">
    <location>
        <begin position="141"/>
        <end position="177"/>
    </location>
</feature>
<evidence type="ECO:0000256" key="1">
    <source>
        <dbReference type="RuleBase" id="RU000383"/>
    </source>
</evidence>
<name>B8BWF2_THAPS</name>
<dbReference type="Proteomes" id="UP000001449">
    <property type="component" value="Chromosome 3"/>
</dbReference>
<dbReference type="GO" id="GO:0032786">
    <property type="term" value="P:positive regulation of DNA-templated transcription, elongation"/>
    <property type="evidence" value="ECO:0000318"/>
    <property type="project" value="GO_Central"/>
</dbReference>
<dbReference type="InterPro" id="IPR006671">
    <property type="entry name" value="Cyclin_N"/>
</dbReference>
<evidence type="ECO:0000313" key="4">
    <source>
        <dbReference type="EMBL" id="EED94022.1"/>
    </source>
</evidence>
<dbReference type="SUPFAM" id="SSF47954">
    <property type="entry name" value="Cyclin-like"/>
    <property type="match status" value="2"/>
</dbReference>
<keyword evidence="5" id="KW-1185">Reference proteome</keyword>
<reference evidence="4 5" key="1">
    <citation type="journal article" date="2004" name="Science">
        <title>The genome of the diatom Thalassiosira pseudonana: ecology, evolution, and metabolism.</title>
        <authorList>
            <person name="Armbrust E.V."/>
            <person name="Berges J.A."/>
            <person name="Bowler C."/>
            <person name="Green B.R."/>
            <person name="Martinez D."/>
            <person name="Putnam N.H."/>
            <person name="Zhou S."/>
            <person name="Allen A.E."/>
            <person name="Apt K.E."/>
            <person name="Bechner M."/>
            <person name="Brzezinski M.A."/>
            <person name="Chaal B.K."/>
            <person name="Chiovitti A."/>
            <person name="Davis A.K."/>
            <person name="Demarest M.S."/>
            <person name="Detter J.C."/>
            <person name="Glavina T."/>
            <person name="Goodstein D."/>
            <person name="Hadi M.Z."/>
            <person name="Hellsten U."/>
            <person name="Hildebrand M."/>
            <person name="Jenkins B.D."/>
            <person name="Jurka J."/>
            <person name="Kapitonov V.V."/>
            <person name="Kroger N."/>
            <person name="Lau W.W."/>
            <person name="Lane T.W."/>
            <person name="Larimer F.W."/>
            <person name="Lippmeier J.C."/>
            <person name="Lucas S."/>
            <person name="Medina M."/>
            <person name="Montsant A."/>
            <person name="Obornik M."/>
            <person name="Parker M.S."/>
            <person name="Palenik B."/>
            <person name="Pazour G.J."/>
            <person name="Richardson P.M."/>
            <person name="Rynearson T.A."/>
            <person name="Saito M.A."/>
            <person name="Schwartz D.C."/>
            <person name="Thamatrakoln K."/>
            <person name="Valentin K."/>
            <person name="Vardi A."/>
            <person name="Wilkerson F.P."/>
            <person name="Rokhsar D.S."/>
        </authorList>
    </citation>
    <scope>NUCLEOTIDE SEQUENCE [LARGE SCALE GENOMIC DNA]</scope>
    <source>
        <strain evidence="4 5">CCMP1335</strain>
    </source>
</reference>
<dbReference type="AlphaFoldDB" id="B8BWF2"/>
<accession>B8BWF2</accession>
<dbReference type="Gene3D" id="1.10.472.10">
    <property type="entry name" value="Cyclin-like"/>
    <property type="match status" value="2"/>
</dbReference>
<evidence type="ECO:0000313" key="5">
    <source>
        <dbReference type="Proteomes" id="UP000001449"/>
    </source>
</evidence>
<keyword evidence="1" id="KW-0195">Cyclin</keyword>
<dbReference type="PaxDb" id="35128-Thaps3949"/>
<dbReference type="RefSeq" id="XP_002288586.1">
    <property type="nucleotide sequence ID" value="XM_002288550.1"/>
</dbReference>
<dbReference type="Pfam" id="PF00134">
    <property type="entry name" value="Cyclin_N"/>
    <property type="match status" value="1"/>
</dbReference>
<organism evidence="4 5">
    <name type="scientific">Thalassiosira pseudonana</name>
    <name type="common">Marine diatom</name>
    <name type="synonym">Cyclotella nana</name>
    <dbReference type="NCBI Taxonomy" id="35128"/>
    <lineage>
        <taxon>Eukaryota</taxon>
        <taxon>Sar</taxon>
        <taxon>Stramenopiles</taxon>
        <taxon>Ochrophyta</taxon>
        <taxon>Bacillariophyta</taxon>
        <taxon>Coscinodiscophyceae</taxon>
        <taxon>Thalassiosirophycidae</taxon>
        <taxon>Thalassiosirales</taxon>
        <taxon>Thalassiosiraceae</taxon>
        <taxon>Thalassiosira</taxon>
    </lineage>
</organism>
<dbReference type="GO" id="GO:0061575">
    <property type="term" value="F:cyclin-dependent protein serine/threonine kinase activator activity"/>
    <property type="evidence" value="ECO:0000318"/>
    <property type="project" value="GO_Central"/>
</dbReference>
<protein>
    <recommendedName>
        <fullName evidence="3">Cyclin-like domain-containing protein</fullName>
    </recommendedName>
</protein>
<dbReference type="GO" id="GO:0008024">
    <property type="term" value="C:cyclin/CDK positive transcription elongation factor complex"/>
    <property type="evidence" value="ECO:0000318"/>
    <property type="project" value="GO_Central"/>
</dbReference>
<sequence>MSTSTSSQTPRPPAAPSSTAASSIPRVPLSTSTFDENHLPSCLHTPNPMTPALERQSRRRTCRFIEEAGQRTSLRLPRVACATATVFFHRFYAKHSFQEHDRFEVAMACLLLAGKTEESPKKLDLVIRECWKLRRRAMQQQQQQRLSQGGDSPSMAGASPGMGSPSSTSNAGDNVQIDPKSEEYVRLKERVLLLERVILHTIGFELSIDHPYKFIVDCIQNLNKKRLLEYAQPPPPTPGSDSRSAQNAQLVGSLAQYAMNFANDSMLTSLCLQFTAREIAMACVYLSGKYSSIRPVGGRSWVELLDDITVEDLTCISVQILELCQPRKGMDSEIAFKAMRRDLDALAKEREGGEVSDAKRQKTK</sequence>
<dbReference type="OMA" id="AMNFAND"/>
<dbReference type="HOGENOM" id="CLU_022000_4_2_1"/>
<comment type="similarity">
    <text evidence="1">Belongs to the cyclin family.</text>
</comment>
<dbReference type="eggNOG" id="KOG0834">
    <property type="taxonomic scope" value="Eukaryota"/>
</dbReference>
<feature type="domain" description="Cyclin-like" evidence="3">
    <location>
        <begin position="63"/>
        <end position="200"/>
    </location>
</feature>
<dbReference type="KEGG" id="tps:THAPSDRAFT_3949"/>
<dbReference type="GeneID" id="7443802"/>
<dbReference type="InterPro" id="IPR043198">
    <property type="entry name" value="Cyclin/Ssn8"/>
</dbReference>
<dbReference type="InterPro" id="IPR036915">
    <property type="entry name" value="Cyclin-like_sf"/>
</dbReference>